<dbReference type="SUPFAM" id="SSF103473">
    <property type="entry name" value="MFS general substrate transporter"/>
    <property type="match status" value="1"/>
</dbReference>
<dbReference type="InterPro" id="IPR011701">
    <property type="entry name" value="MFS"/>
</dbReference>
<evidence type="ECO:0000256" key="1">
    <source>
        <dbReference type="ARBA" id="ARBA00004141"/>
    </source>
</evidence>
<accession>A0A8S9ZUI0</accession>
<keyword evidence="4 6" id="KW-1133">Transmembrane helix</keyword>
<dbReference type="Proteomes" id="UP000605970">
    <property type="component" value="Unassembled WGS sequence"/>
</dbReference>
<evidence type="ECO:0000256" key="4">
    <source>
        <dbReference type="ARBA" id="ARBA00022989"/>
    </source>
</evidence>
<protein>
    <submittedName>
        <fullName evidence="7">MFS domain-containing protein</fullName>
    </submittedName>
</protein>
<dbReference type="AlphaFoldDB" id="A0A8S9ZUI0"/>
<comment type="subcellular location">
    <subcellularLocation>
        <location evidence="1">Membrane</location>
        <topology evidence="1">Multi-pass membrane protein</topology>
    </subcellularLocation>
</comment>
<dbReference type="Pfam" id="PF07690">
    <property type="entry name" value="MFS_1"/>
    <property type="match status" value="1"/>
</dbReference>
<dbReference type="Gene3D" id="1.20.1250.20">
    <property type="entry name" value="MFS general substrate transporter like domains"/>
    <property type="match status" value="1"/>
</dbReference>
<feature type="transmembrane region" description="Helical" evidence="6">
    <location>
        <begin position="79"/>
        <end position="100"/>
    </location>
</feature>
<feature type="transmembrane region" description="Helical" evidence="6">
    <location>
        <begin position="7"/>
        <end position="28"/>
    </location>
</feature>
<feature type="transmembrane region" description="Helical" evidence="6">
    <location>
        <begin position="112"/>
        <end position="128"/>
    </location>
</feature>
<reference evidence="7" key="1">
    <citation type="journal article" date="2020" name="Ecol. Evol.">
        <title>Genome structure and content of the rice root-knot nematode (Meloidogyne graminicola).</title>
        <authorList>
            <person name="Phan N.T."/>
            <person name="Danchin E.G.J."/>
            <person name="Klopp C."/>
            <person name="Perfus-Barbeoch L."/>
            <person name="Kozlowski D.K."/>
            <person name="Koutsovoulos G.D."/>
            <person name="Lopez-Roques C."/>
            <person name="Bouchez O."/>
            <person name="Zahm M."/>
            <person name="Besnard G."/>
            <person name="Bellafiore S."/>
        </authorList>
    </citation>
    <scope>NUCLEOTIDE SEQUENCE</scope>
    <source>
        <strain evidence="7">VN-18</strain>
    </source>
</reference>
<keyword evidence="5 6" id="KW-0472">Membrane</keyword>
<dbReference type="GO" id="GO:0022857">
    <property type="term" value="F:transmembrane transporter activity"/>
    <property type="evidence" value="ECO:0007669"/>
    <property type="project" value="InterPro"/>
</dbReference>
<organism evidence="7 8">
    <name type="scientific">Meloidogyne graminicola</name>
    <dbReference type="NCBI Taxonomy" id="189291"/>
    <lineage>
        <taxon>Eukaryota</taxon>
        <taxon>Metazoa</taxon>
        <taxon>Ecdysozoa</taxon>
        <taxon>Nematoda</taxon>
        <taxon>Chromadorea</taxon>
        <taxon>Rhabditida</taxon>
        <taxon>Tylenchina</taxon>
        <taxon>Tylenchomorpha</taxon>
        <taxon>Tylenchoidea</taxon>
        <taxon>Meloidogynidae</taxon>
        <taxon>Meloidogyninae</taxon>
        <taxon>Meloidogyne</taxon>
    </lineage>
</organism>
<evidence type="ECO:0000256" key="6">
    <source>
        <dbReference type="SAM" id="Phobius"/>
    </source>
</evidence>
<evidence type="ECO:0000313" key="7">
    <source>
        <dbReference type="EMBL" id="KAF7637352.1"/>
    </source>
</evidence>
<keyword evidence="2" id="KW-0813">Transport</keyword>
<evidence type="ECO:0000256" key="5">
    <source>
        <dbReference type="ARBA" id="ARBA00023136"/>
    </source>
</evidence>
<sequence>MTEKLILFKLIFILFLDLISFTLILPLFPSILEYYSNLQQQNNEKTKEEEDILFKLLLKLCNYIQLNLNIPINNRYNNVFFGGILGSLFSFLQFISSPIFGFFSDHYGRKPLLLFSIFGSLISYWVWSISGNRLSKASISLAITIITDILPNEKRGKGMALIGICFSFSFIIGPSIGAYLTLNEQNNKEQFNYKPAQLAIYLTLIEIIILLLFLPETLNKKINKNNNF</sequence>
<dbReference type="PANTHER" id="PTHR23504">
    <property type="entry name" value="MAJOR FACILITATOR SUPERFAMILY DOMAIN-CONTAINING PROTEIN 10"/>
    <property type="match status" value="1"/>
</dbReference>
<feature type="transmembrane region" description="Helical" evidence="6">
    <location>
        <begin position="158"/>
        <end position="176"/>
    </location>
</feature>
<evidence type="ECO:0000256" key="3">
    <source>
        <dbReference type="ARBA" id="ARBA00022692"/>
    </source>
</evidence>
<dbReference type="OrthoDB" id="196650at2759"/>
<proteinExistence type="predicted"/>
<feature type="transmembrane region" description="Helical" evidence="6">
    <location>
        <begin position="196"/>
        <end position="214"/>
    </location>
</feature>
<dbReference type="InterPro" id="IPR036259">
    <property type="entry name" value="MFS_trans_sf"/>
</dbReference>
<gene>
    <name evidence="7" type="ORF">Mgra_00003095</name>
</gene>
<keyword evidence="8" id="KW-1185">Reference proteome</keyword>
<dbReference type="PANTHER" id="PTHR23504:SF31">
    <property type="entry name" value="MAJOR FACILITATOR SUPERFAMILY DOMAIN-CONTAINING PROTEIN 10"/>
    <property type="match status" value="1"/>
</dbReference>
<evidence type="ECO:0000313" key="8">
    <source>
        <dbReference type="Proteomes" id="UP000605970"/>
    </source>
</evidence>
<evidence type="ECO:0000256" key="2">
    <source>
        <dbReference type="ARBA" id="ARBA00022448"/>
    </source>
</evidence>
<name>A0A8S9ZUI0_9BILA</name>
<dbReference type="EMBL" id="JABEBT010000020">
    <property type="protein sequence ID" value="KAF7637352.1"/>
    <property type="molecule type" value="Genomic_DNA"/>
</dbReference>
<keyword evidence="3 6" id="KW-0812">Transmembrane</keyword>
<dbReference type="GO" id="GO:0031526">
    <property type="term" value="C:brush border membrane"/>
    <property type="evidence" value="ECO:0007669"/>
    <property type="project" value="TreeGrafter"/>
</dbReference>
<comment type="caution">
    <text evidence="7">The sequence shown here is derived from an EMBL/GenBank/DDBJ whole genome shotgun (WGS) entry which is preliminary data.</text>
</comment>